<gene>
    <name evidence="2" type="ORF">KIW84_023742</name>
</gene>
<keyword evidence="3" id="KW-1185">Reference proteome</keyword>
<comment type="caution">
    <text evidence="2">The sequence shown here is derived from an EMBL/GenBank/DDBJ whole genome shotgun (WGS) entry which is preliminary data.</text>
</comment>
<feature type="domain" description="Reverse transcriptase zinc-binding" evidence="1">
    <location>
        <begin position="111"/>
        <end position="183"/>
    </location>
</feature>
<evidence type="ECO:0000313" key="2">
    <source>
        <dbReference type="EMBL" id="KAI5437740.1"/>
    </source>
</evidence>
<dbReference type="Pfam" id="PF13966">
    <property type="entry name" value="zf-RVT"/>
    <property type="match status" value="1"/>
</dbReference>
<evidence type="ECO:0000313" key="3">
    <source>
        <dbReference type="Proteomes" id="UP001058974"/>
    </source>
</evidence>
<organism evidence="2 3">
    <name type="scientific">Pisum sativum</name>
    <name type="common">Garden pea</name>
    <name type="synonym">Lathyrus oleraceus</name>
    <dbReference type="NCBI Taxonomy" id="3888"/>
    <lineage>
        <taxon>Eukaryota</taxon>
        <taxon>Viridiplantae</taxon>
        <taxon>Streptophyta</taxon>
        <taxon>Embryophyta</taxon>
        <taxon>Tracheophyta</taxon>
        <taxon>Spermatophyta</taxon>
        <taxon>Magnoliopsida</taxon>
        <taxon>eudicotyledons</taxon>
        <taxon>Gunneridae</taxon>
        <taxon>Pentapetalae</taxon>
        <taxon>rosids</taxon>
        <taxon>fabids</taxon>
        <taxon>Fabales</taxon>
        <taxon>Fabaceae</taxon>
        <taxon>Papilionoideae</taxon>
        <taxon>50 kb inversion clade</taxon>
        <taxon>NPAAA clade</taxon>
        <taxon>Hologalegina</taxon>
        <taxon>IRL clade</taxon>
        <taxon>Fabeae</taxon>
        <taxon>Lathyrus</taxon>
    </lineage>
</organism>
<reference evidence="2 3" key="1">
    <citation type="journal article" date="2022" name="Nat. Genet.">
        <title>Improved pea reference genome and pan-genome highlight genomic features and evolutionary characteristics.</title>
        <authorList>
            <person name="Yang T."/>
            <person name="Liu R."/>
            <person name="Luo Y."/>
            <person name="Hu S."/>
            <person name="Wang D."/>
            <person name="Wang C."/>
            <person name="Pandey M.K."/>
            <person name="Ge S."/>
            <person name="Xu Q."/>
            <person name="Li N."/>
            <person name="Li G."/>
            <person name="Huang Y."/>
            <person name="Saxena R.K."/>
            <person name="Ji Y."/>
            <person name="Li M."/>
            <person name="Yan X."/>
            <person name="He Y."/>
            <person name="Liu Y."/>
            <person name="Wang X."/>
            <person name="Xiang C."/>
            <person name="Varshney R.K."/>
            <person name="Ding H."/>
            <person name="Gao S."/>
            <person name="Zong X."/>
        </authorList>
    </citation>
    <scope>NUCLEOTIDE SEQUENCE [LARGE SCALE GENOMIC DNA]</scope>
    <source>
        <strain evidence="2 3">cv. Zhongwan 6</strain>
    </source>
</reference>
<dbReference type="AlphaFoldDB" id="A0A9D4YHK9"/>
<name>A0A9D4YHK9_PEA</name>
<dbReference type="Gramene" id="Psat02G0374200-T1">
    <property type="protein sequence ID" value="KAI5437740.1"/>
    <property type="gene ID" value="KIW84_023742"/>
</dbReference>
<proteinExistence type="predicted"/>
<dbReference type="EMBL" id="JAMSHJ010000002">
    <property type="protein sequence ID" value="KAI5437740.1"/>
    <property type="molecule type" value="Genomic_DNA"/>
</dbReference>
<protein>
    <recommendedName>
        <fullName evidence="1">Reverse transcriptase zinc-binding domain-containing protein</fullName>
    </recommendedName>
</protein>
<evidence type="ECO:0000259" key="1">
    <source>
        <dbReference type="Pfam" id="PF13966"/>
    </source>
</evidence>
<sequence length="251" mass="29279">MVEVLRVRYDNFEHYILEGDLSDLKGPISTWWRDLVTSNISWHWEYLGISEEDNCKWLDNIKEVEAVLDKVTKGKEDGIVWTKEESGVVFAKFYFNAIDEASCLDPLDQTQEKAFGALWSTQVHIKIKVFGWKTLLNRLATRDLLLSRGIISFSHDLTCVFYFRVEENLQHIFFECGAVTKVWATTNCWIGYSFLEGEAIINSFLATCNILERKFKKNKKGIIWSAVLWSIWKLRNDILFEGQIFNINDLV</sequence>
<dbReference type="InterPro" id="IPR026960">
    <property type="entry name" value="RVT-Znf"/>
</dbReference>
<accession>A0A9D4YHK9</accession>
<dbReference type="Proteomes" id="UP001058974">
    <property type="component" value="Chromosome 2"/>
</dbReference>